<reference evidence="2 3" key="1">
    <citation type="submission" date="2017-04" db="EMBL/GenBank/DDBJ databases">
        <title>Draft genome sequence of Tuber borchii Vittad., a whitish edible truffle.</title>
        <authorList>
            <consortium name="DOE Joint Genome Institute"/>
            <person name="Murat C."/>
            <person name="Kuo A."/>
            <person name="Barry K.W."/>
            <person name="Clum A."/>
            <person name="Dockter R.B."/>
            <person name="Fauchery L."/>
            <person name="Iotti M."/>
            <person name="Kohler A."/>
            <person name="Labutti K."/>
            <person name="Lindquist E.A."/>
            <person name="Lipzen A."/>
            <person name="Ohm R.A."/>
            <person name="Wang M."/>
            <person name="Grigoriev I.V."/>
            <person name="Zambonelli A."/>
            <person name="Martin F.M."/>
        </authorList>
    </citation>
    <scope>NUCLEOTIDE SEQUENCE [LARGE SCALE GENOMIC DNA]</scope>
    <source>
        <strain evidence="2 3">Tbo3840</strain>
    </source>
</reference>
<feature type="compositionally biased region" description="Low complexity" evidence="1">
    <location>
        <begin position="253"/>
        <end position="270"/>
    </location>
</feature>
<feature type="compositionally biased region" description="Basic and acidic residues" evidence="1">
    <location>
        <begin position="44"/>
        <end position="54"/>
    </location>
</feature>
<dbReference type="AlphaFoldDB" id="A0A2T6ZJH5"/>
<evidence type="ECO:0000313" key="2">
    <source>
        <dbReference type="EMBL" id="PUU75649.1"/>
    </source>
</evidence>
<feature type="compositionally biased region" description="Basic and acidic residues" evidence="1">
    <location>
        <begin position="1"/>
        <end position="12"/>
    </location>
</feature>
<accession>A0A2T6ZJH5</accession>
<name>A0A2T6ZJH5_TUBBO</name>
<dbReference type="Proteomes" id="UP000244722">
    <property type="component" value="Unassembled WGS sequence"/>
</dbReference>
<evidence type="ECO:0000313" key="3">
    <source>
        <dbReference type="Proteomes" id="UP000244722"/>
    </source>
</evidence>
<feature type="region of interest" description="Disordered" evidence="1">
    <location>
        <begin position="1"/>
        <end position="140"/>
    </location>
</feature>
<feature type="region of interest" description="Disordered" evidence="1">
    <location>
        <begin position="164"/>
        <end position="272"/>
    </location>
</feature>
<protein>
    <submittedName>
        <fullName evidence="2">Uncharacterized protein</fullName>
    </submittedName>
</protein>
<comment type="caution">
    <text evidence="2">The sequence shown here is derived from an EMBL/GenBank/DDBJ whole genome shotgun (WGS) entry which is preliminary data.</text>
</comment>
<gene>
    <name evidence="2" type="ORF">B9Z19DRAFT_1130906</name>
</gene>
<dbReference type="EMBL" id="NESQ01000219">
    <property type="protein sequence ID" value="PUU75649.1"/>
    <property type="molecule type" value="Genomic_DNA"/>
</dbReference>
<sequence>MVKEEDKREQKCDGGGGYTLYQEFRGEEPTPSEPSEEASAAERGSVDGVEKEDNGETPQTSADTPLGETLDRSASMPSLPQATLGIDSKKAASTIGLNDNAEGSRGLKSPGLKSSNGERKKSSRAQITSMAPSSPVVGTDAVNVTAVWGKDNVVDKGTATSAVMAMSRSRSSSTLNSPSTNSHPVGTPPSKLSQNSELAVEASNDQRSEKSSRSSIYSQVETDEPATQVDKDSVRPSTPNGSLSNNPTPSFISRTMTNTSSPSSTLNSRPINRTTPEKITAAAVGSLTTAVRNWYKSRHVSGEVPTDMSMPSARRLPPVGYREILHIYE</sequence>
<evidence type="ECO:0000256" key="1">
    <source>
        <dbReference type="SAM" id="MobiDB-lite"/>
    </source>
</evidence>
<proteinExistence type="predicted"/>
<feature type="compositionally biased region" description="Polar residues" evidence="1">
    <location>
        <begin position="235"/>
        <end position="252"/>
    </location>
</feature>
<feature type="compositionally biased region" description="Low complexity" evidence="1">
    <location>
        <begin position="164"/>
        <end position="182"/>
    </location>
</feature>
<organism evidence="2 3">
    <name type="scientific">Tuber borchii</name>
    <name type="common">White truffle</name>
    <dbReference type="NCBI Taxonomy" id="42251"/>
    <lineage>
        <taxon>Eukaryota</taxon>
        <taxon>Fungi</taxon>
        <taxon>Dikarya</taxon>
        <taxon>Ascomycota</taxon>
        <taxon>Pezizomycotina</taxon>
        <taxon>Pezizomycetes</taxon>
        <taxon>Pezizales</taxon>
        <taxon>Tuberaceae</taxon>
        <taxon>Tuber</taxon>
    </lineage>
</organism>
<dbReference type="STRING" id="42251.A0A2T6ZJH5"/>
<keyword evidence="3" id="KW-1185">Reference proteome</keyword>